<accession>A0A0A9GJ19</accession>
<dbReference type="EMBL" id="GBRH01177243">
    <property type="protein sequence ID" value="JAE20653.1"/>
    <property type="molecule type" value="Transcribed_RNA"/>
</dbReference>
<proteinExistence type="predicted"/>
<organism evidence="1">
    <name type="scientific">Arundo donax</name>
    <name type="common">Giant reed</name>
    <name type="synonym">Donax arundinaceus</name>
    <dbReference type="NCBI Taxonomy" id="35708"/>
    <lineage>
        <taxon>Eukaryota</taxon>
        <taxon>Viridiplantae</taxon>
        <taxon>Streptophyta</taxon>
        <taxon>Embryophyta</taxon>
        <taxon>Tracheophyta</taxon>
        <taxon>Spermatophyta</taxon>
        <taxon>Magnoliopsida</taxon>
        <taxon>Liliopsida</taxon>
        <taxon>Poales</taxon>
        <taxon>Poaceae</taxon>
        <taxon>PACMAD clade</taxon>
        <taxon>Arundinoideae</taxon>
        <taxon>Arundineae</taxon>
        <taxon>Arundo</taxon>
    </lineage>
</organism>
<sequence length="8" mass="705">MAGEGGAI</sequence>
<evidence type="ECO:0000313" key="1">
    <source>
        <dbReference type="EMBL" id="JAE20653.1"/>
    </source>
</evidence>
<name>A0A0A9GJ19_ARUDO</name>
<reference evidence="1" key="1">
    <citation type="submission" date="2014-09" db="EMBL/GenBank/DDBJ databases">
        <authorList>
            <person name="Magalhaes I.L.F."/>
            <person name="Oliveira U."/>
            <person name="Santos F.R."/>
            <person name="Vidigal T.H.D.A."/>
            <person name="Brescovit A.D."/>
            <person name="Santos A.J."/>
        </authorList>
    </citation>
    <scope>NUCLEOTIDE SEQUENCE</scope>
    <source>
        <tissue evidence="1">Shoot tissue taken approximately 20 cm above the soil surface</tissue>
    </source>
</reference>
<protein>
    <submittedName>
        <fullName evidence="1">Uncharacterized protein</fullName>
    </submittedName>
</protein>
<reference evidence="1" key="2">
    <citation type="journal article" date="2015" name="Data Brief">
        <title>Shoot transcriptome of the giant reed, Arundo donax.</title>
        <authorList>
            <person name="Barrero R.A."/>
            <person name="Guerrero F.D."/>
            <person name="Moolhuijzen P."/>
            <person name="Goolsby J.A."/>
            <person name="Tidwell J."/>
            <person name="Bellgard S.E."/>
            <person name="Bellgard M.I."/>
        </authorList>
    </citation>
    <scope>NUCLEOTIDE SEQUENCE</scope>
    <source>
        <tissue evidence="1">Shoot tissue taken approximately 20 cm above the soil surface</tissue>
    </source>
</reference>